<dbReference type="RefSeq" id="WP_149089495.1">
    <property type="nucleotide sequence ID" value="NZ_VKKY01000001.1"/>
</dbReference>
<keyword evidence="3" id="KW-1185">Reference proteome</keyword>
<protein>
    <recommendedName>
        <fullName evidence="4">DUF3592 domain-containing protein</fullName>
    </recommendedName>
</protein>
<proteinExistence type="predicted"/>
<keyword evidence="1" id="KW-0812">Transmembrane</keyword>
<comment type="caution">
    <text evidence="2">The sequence shown here is derived from an EMBL/GenBank/DDBJ whole genome shotgun (WGS) entry which is preliminary data.</text>
</comment>
<feature type="transmembrane region" description="Helical" evidence="1">
    <location>
        <begin position="154"/>
        <end position="172"/>
    </location>
</feature>
<dbReference type="Proteomes" id="UP000324133">
    <property type="component" value="Unassembled WGS sequence"/>
</dbReference>
<feature type="transmembrane region" description="Helical" evidence="1">
    <location>
        <begin position="21"/>
        <end position="38"/>
    </location>
</feature>
<evidence type="ECO:0000256" key="1">
    <source>
        <dbReference type="SAM" id="Phobius"/>
    </source>
</evidence>
<evidence type="ECO:0000313" key="2">
    <source>
        <dbReference type="EMBL" id="KAA3439855.1"/>
    </source>
</evidence>
<dbReference type="OrthoDB" id="892954at2"/>
<dbReference type="AlphaFoldDB" id="A0A5B6TKF7"/>
<evidence type="ECO:0008006" key="4">
    <source>
        <dbReference type="Google" id="ProtNLM"/>
    </source>
</evidence>
<dbReference type="EMBL" id="VKKY01000001">
    <property type="protein sequence ID" value="KAA3439855.1"/>
    <property type="molecule type" value="Genomic_DNA"/>
</dbReference>
<keyword evidence="1" id="KW-0472">Membrane</keyword>
<name>A0A5B6TKF7_9BACT</name>
<gene>
    <name evidence="2" type="ORF">FOA19_04065</name>
</gene>
<keyword evidence="1" id="KW-1133">Transmembrane helix</keyword>
<reference evidence="2 3" key="1">
    <citation type="submission" date="2019-07" db="EMBL/GenBank/DDBJ databases">
        <title>Rufibacter sp. nov., isolated from lake sediment.</title>
        <authorList>
            <person name="Qu J.-H."/>
        </authorList>
    </citation>
    <scope>NUCLEOTIDE SEQUENCE [LARGE SCALE GENOMIC DNA]</scope>
    <source>
        <strain evidence="2 3">NBS58-1</strain>
    </source>
</reference>
<organism evidence="2 3">
    <name type="scientific">Rufibacter hautae</name>
    <dbReference type="NCBI Taxonomy" id="2595005"/>
    <lineage>
        <taxon>Bacteria</taxon>
        <taxon>Pseudomonadati</taxon>
        <taxon>Bacteroidota</taxon>
        <taxon>Cytophagia</taxon>
        <taxon>Cytophagales</taxon>
        <taxon>Hymenobacteraceae</taxon>
        <taxon>Rufibacter</taxon>
    </lineage>
</organism>
<accession>A0A5B6TKF7</accession>
<evidence type="ECO:0000313" key="3">
    <source>
        <dbReference type="Proteomes" id="UP000324133"/>
    </source>
</evidence>
<sequence>MSKRGRRTLGVPTFPLPISGQFMPAILLIIMGLGLLVFKNLTQEVKHVQDLMVKEGTLINYSFKKTPEGERDYGLWLKEFAERFELAGKQESSFDTTAFKAALKPGDRLRVEYSDREDVLENGGVRRLYGLSAPAKNLTFFQGKDTVYQQNNGTLTFAIYGLLAGGILLYIWQIYKTQRQRNAYED</sequence>